<reference evidence="2 3" key="1">
    <citation type="submission" date="2017-12" db="EMBL/GenBank/DDBJ databases">
        <title>Comparative genomics of Botrytis spp.</title>
        <authorList>
            <person name="Valero-Jimenez C.A."/>
            <person name="Tapia P."/>
            <person name="Veloso J."/>
            <person name="Silva-Moreno E."/>
            <person name="Staats M."/>
            <person name="Valdes J.H."/>
            <person name="Van Kan J.A.L."/>
        </authorList>
    </citation>
    <scope>NUCLEOTIDE SEQUENCE [LARGE SCALE GENOMIC DNA]</scope>
    <source>
        <strain evidence="2 3">Bt9001</strain>
    </source>
</reference>
<dbReference type="OrthoDB" id="3473305at2759"/>
<accession>A0A4Z1FA68</accession>
<dbReference type="InterPro" id="IPR045518">
    <property type="entry name" value="2EXR"/>
</dbReference>
<proteinExistence type="predicted"/>
<protein>
    <recommendedName>
        <fullName evidence="1">2EXR domain-containing protein</fullName>
    </recommendedName>
</protein>
<comment type="caution">
    <text evidence="2">The sequence shown here is derived from an EMBL/GenBank/DDBJ whole genome shotgun (WGS) entry which is preliminary data.</text>
</comment>
<evidence type="ECO:0000313" key="2">
    <source>
        <dbReference type="EMBL" id="TGO20179.1"/>
    </source>
</evidence>
<feature type="domain" description="2EXR" evidence="1">
    <location>
        <begin position="101"/>
        <end position="194"/>
    </location>
</feature>
<gene>
    <name evidence="2" type="ORF">BTUL_0001g01910</name>
</gene>
<keyword evidence="3" id="KW-1185">Reference proteome</keyword>
<sequence length="380" mass="44045">MLIVCKYARPNPIKRLGRAGPSVQHPLPDVISNATPALEASTNLTQSTPSSTQNFGYNSLPNATEQMLSANLPAQFSSIPPDGHVLAPVSSRRVVLDECTSFRTLPREVQLMIWQKAVDLSPRNVPVGIMPQLGPGGFKFRTDIPIPEGFMACKDYYEAARKRYSLLDNRLKVNDMSMVQHLSSNFWFNPAIDRFCPVQEWNTHNFEVGLKLFFQILQVSRIAINDYATDDAHHNGETWQKFFHKEGISNWSPYVKDIFYYITYQRLNTDVELSFVPNDQPSDEPWRFHFHRSHQLHKHWDQILDAKRGYRRLARLQADQKWQDESTEREGKARVKLTDVPQWLFDVESDWSVAQPRLMIETRASETRFLSVLSMYMPQW</sequence>
<evidence type="ECO:0000313" key="3">
    <source>
        <dbReference type="Proteomes" id="UP000297777"/>
    </source>
</evidence>
<dbReference type="EMBL" id="PQXH01000001">
    <property type="protein sequence ID" value="TGO20179.1"/>
    <property type="molecule type" value="Genomic_DNA"/>
</dbReference>
<evidence type="ECO:0000259" key="1">
    <source>
        <dbReference type="Pfam" id="PF20150"/>
    </source>
</evidence>
<organism evidence="2 3">
    <name type="scientific">Botrytis tulipae</name>
    <dbReference type="NCBI Taxonomy" id="87230"/>
    <lineage>
        <taxon>Eukaryota</taxon>
        <taxon>Fungi</taxon>
        <taxon>Dikarya</taxon>
        <taxon>Ascomycota</taxon>
        <taxon>Pezizomycotina</taxon>
        <taxon>Leotiomycetes</taxon>
        <taxon>Helotiales</taxon>
        <taxon>Sclerotiniaceae</taxon>
        <taxon>Botrytis</taxon>
    </lineage>
</organism>
<dbReference type="Proteomes" id="UP000297777">
    <property type="component" value="Unassembled WGS sequence"/>
</dbReference>
<name>A0A4Z1FA68_9HELO</name>
<dbReference type="AlphaFoldDB" id="A0A4Z1FA68"/>
<dbReference type="Pfam" id="PF20150">
    <property type="entry name" value="2EXR"/>
    <property type="match status" value="1"/>
</dbReference>